<protein>
    <submittedName>
        <fullName evidence="2">Uncharacterized protein</fullName>
    </submittedName>
</protein>
<evidence type="ECO:0000256" key="1">
    <source>
        <dbReference type="SAM" id="SignalP"/>
    </source>
</evidence>
<name>A0A1G2P5L6_9BACT</name>
<feature type="signal peptide" evidence="1">
    <location>
        <begin position="1"/>
        <end position="22"/>
    </location>
</feature>
<evidence type="ECO:0000313" key="3">
    <source>
        <dbReference type="Proteomes" id="UP000177269"/>
    </source>
</evidence>
<proteinExistence type="predicted"/>
<reference evidence="2 3" key="1">
    <citation type="journal article" date="2016" name="Nat. Commun.">
        <title>Thousands of microbial genomes shed light on interconnected biogeochemical processes in an aquifer system.</title>
        <authorList>
            <person name="Anantharaman K."/>
            <person name="Brown C.T."/>
            <person name="Hug L.A."/>
            <person name="Sharon I."/>
            <person name="Castelle C.J."/>
            <person name="Probst A.J."/>
            <person name="Thomas B.C."/>
            <person name="Singh A."/>
            <person name="Wilkins M.J."/>
            <person name="Karaoz U."/>
            <person name="Brodie E.L."/>
            <person name="Williams K.H."/>
            <person name="Hubbard S.S."/>
            <person name="Banfield J.F."/>
        </authorList>
    </citation>
    <scope>NUCLEOTIDE SEQUENCE [LARGE SCALE GENOMIC DNA]</scope>
</reference>
<accession>A0A1G2P5L6</accession>
<keyword evidence="1" id="KW-0732">Signal</keyword>
<gene>
    <name evidence="2" type="ORF">A3G52_01235</name>
</gene>
<feature type="chain" id="PRO_5009583853" evidence="1">
    <location>
        <begin position="23"/>
        <end position="347"/>
    </location>
</feature>
<dbReference type="Proteomes" id="UP000177269">
    <property type="component" value="Unassembled WGS sequence"/>
</dbReference>
<organism evidence="2 3">
    <name type="scientific">Candidatus Taylorbacteria bacterium RIFCSPLOWO2_12_FULL_43_20</name>
    <dbReference type="NCBI Taxonomy" id="1802332"/>
    <lineage>
        <taxon>Bacteria</taxon>
        <taxon>Candidatus Tayloriibacteriota</taxon>
    </lineage>
</organism>
<dbReference type="EMBL" id="MHSK01000004">
    <property type="protein sequence ID" value="OHA42861.1"/>
    <property type="molecule type" value="Genomic_DNA"/>
</dbReference>
<comment type="caution">
    <text evidence="2">The sequence shown here is derived from an EMBL/GenBank/DDBJ whole genome shotgun (WGS) entry which is preliminary data.</text>
</comment>
<dbReference type="AlphaFoldDB" id="A0A1G2P5L6"/>
<evidence type="ECO:0000313" key="2">
    <source>
        <dbReference type="EMBL" id="OHA42861.1"/>
    </source>
</evidence>
<sequence length="347" mass="37268">MDKKTFMALLVAGGFFINNAYSADLVVSAVSEEDQDGGSFLSSDLKRASSGGDEGLAIDVQTWTFFVSLPDANRATNSFPVARDSLMAGLKLGGAFNARGRLTPTGIEIKGHFAAGDVTTSTSANLWRFELNPEAPFGKEYGNRGYAPVVIQGIGGKISLNRISWRVVGGVFTGQRSLAPYAYHPKTRVGINSGPDGKLWTPDDTNITSGDGSQLVDAIAYIGASLSSPNAGDEGDLETISAYLVGGKPVTVEYVVDLGRPVVNQTRAMVYDDVPDSEFGWMIIPTPYGRLFSLSAREGERFEIRQTESLPRFSEVVVESAVSGFSQPEFIPAGNRPMLFLNKQLLE</sequence>